<proteinExistence type="predicted"/>
<dbReference type="AlphaFoldDB" id="A0A3B7MHJ0"/>
<evidence type="ECO:0000313" key="1">
    <source>
        <dbReference type="EMBL" id="AXY73874.1"/>
    </source>
</evidence>
<dbReference type="KEGG" id="pseg:D3H65_07715"/>
<name>A0A3B7MHJ0_9BACT</name>
<evidence type="ECO:0000313" key="2">
    <source>
        <dbReference type="Proteomes" id="UP000263900"/>
    </source>
</evidence>
<gene>
    <name evidence="1" type="ORF">D3H65_07715</name>
</gene>
<accession>A0A3B7MHJ0</accession>
<protein>
    <submittedName>
        <fullName evidence="1">Uncharacterized protein</fullName>
    </submittedName>
</protein>
<keyword evidence="2" id="KW-1185">Reference proteome</keyword>
<dbReference type="RefSeq" id="WP_119049725.1">
    <property type="nucleotide sequence ID" value="NZ_CP032157.1"/>
</dbReference>
<dbReference type="Proteomes" id="UP000263900">
    <property type="component" value="Chromosome"/>
</dbReference>
<dbReference type="EMBL" id="CP032157">
    <property type="protein sequence ID" value="AXY73874.1"/>
    <property type="molecule type" value="Genomic_DNA"/>
</dbReference>
<dbReference type="OrthoDB" id="681031at2"/>
<sequence>MNTTMEDYCHKLVNKILFAASQEEVKRYIDTAMKSMVTHKVNGHIIARFADKALLHLKEFSPMDQDAQQWTNIKMAILLFNQLKRTLNSGAIPIS</sequence>
<organism evidence="1 2">
    <name type="scientific">Paraflavitalea soli</name>
    <dbReference type="NCBI Taxonomy" id="2315862"/>
    <lineage>
        <taxon>Bacteria</taxon>
        <taxon>Pseudomonadati</taxon>
        <taxon>Bacteroidota</taxon>
        <taxon>Chitinophagia</taxon>
        <taxon>Chitinophagales</taxon>
        <taxon>Chitinophagaceae</taxon>
        <taxon>Paraflavitalea</taxon>
    </lineage>
</organism>
<reference evidence="1 2" key="1">
    <citation type="submission" date="2018-09" db="EMBL/GenBank/DDBJ databases">
        <title>Genome sequencing of strain 6GH32-13.</title>
        <authorList>
            <person name="Weon H.-Y."/>
            <person name="Heo J."/>
            <person name="Kwon S.-W."/>
        </authorList>
    </citation>
    <scope>NUCLEOTIDE SEQUENCE [LARGE SCALE GENOMIC DNA]</scope>
    <source>
        <strain evidence="1 2">5GH32-13</strain>
    </source>
</reference>